<accession>A0AAV5UTP0</accession>
<gene>
    <name evidence="2" type="ORF">PFISCL1PPCAC_1001</name>
</gene>
<organism evidence="2 3">
    <name type="scientific">Pristionchus fissidentatus</name>
    <dbReference type="NCBI Taxonomy" id="1538716"/>
    <lineage>
        <taxon>Eukaryota</taxon>
        <taxon>Metazoa</taxon>
        <taxon>Ecdysozoa</taxon>
        <taxon>Nematoda</taxon>
        <taxon>Chromadorea</taxon>
        <taxon>Rhabditida</taxon>
        <taxon>Rhabditina</taxon>
        <taxon>Diplogasteromorpha</taxon>
        <taxon>Diplogasteroidea</taxon>
        <taxon>Neodiplogasteridae</taxon>
        <taxon>Pristionchus</taxon>
    </lineage>
</organism>
<dbReference type="EMBL" id="BTSY01000001">
    <property type="protein sequence ID" value="GMT09704.1"/>
    <property type="molecule type" value="Genomic_DNA"/>
</dbReference>
<evidence type="ECO:0000256" key="1">
    <source>
        <dbReference type="SAM" id="MobiDB-lite"/>
    </source>
</evidence>
<sequence length="312" mass="32222">SMLSVLSTPQGRPPRAGGAARQPLRTDSRTEGLPGYLAPTISSAAREAQIQRQSAERAAAAASSTSFAMTPRVNLSMSGTWRGGSTIRAAAAAPAALAGSAAGLRQTDAARPVLLARRQQSGATLAPLSAVNTPTRRPPSGPTSVRNVRFTPNRLNMRTESATVSAAFQPDVTADEHAAAAASMVAATPAAAEPVVVDASAPWTPSVALRRTIAQQARRQPGVAILAPIMRRPTATEEPHTGRAEVVLAAESAAAAASMVATAAATAAPAPLDETLPEELPEVEEPMTPRRSARLVLIRRAAAARRELVLQI</sequence>
<feature type="non-terminal residue" evidence="2">
    <location>
        <position position="1"/>
    </location>
</feature>
<reference evidence="2" key="1">
    <citation type="submission" date="2023-10" db="EMBL/GenBank/DDBJ databases">
        <title>Genome assembly of Pristionchus species.</title>
        <authorList>
            <person name="Yoshida K."/>
            <person name="Sommer R.J."/>
        </authorList>
    </citation>
    <scope>NUCLEOTIDE SEQUENCE</scope>
    <source>
        <strain evidence="2">RS5133</strain>
    </source>
</reference>
<comment type="caution">
    <text evidence="2">The sequence shown here is derived from an EMBL/GenBank/DDBJ whole genome shotgun (WGS) entry which is preliminary data.</text>
</comment>
<name>A0AAV5UTP0_9BILA</name>
<evidence type="ECO:0000313" key="3">
    <source>
        <dbReference type="Proteomes" id="UP001432322"/>
    </source>
</evidence>
<proteinExistence type="predicted"/>
<feature type="region of interest" description="Disordered" evidence="1">
    <location>
        <begin position="1"/>
        <end position="36"/>
    </location>
</feature>
<evidence type="ECO:0000313" key="2">
    <source>
        <dbReference type="EMBL" id="GMT09704.1"/>
    </source>
</evidence>
<dbReference type="Proteomes" id="UP001432322">
    <property type="component" value="Unassembled WGS sequence"/>
</dbReference>
<feature type="compositionally biased region" description="Polar residues" evidence="1">
    <location>
        <begin position="1"/>
        <end position="10"/>
    </location>
</feature>
<protein>
    <submittedName>
        <fullName evidence="2">Uncharacterized protein</fullName>
    </submittedName>
</protein>
<keyword evidence="3" id="KW-1185">Reference proteome</keyword>
<dbReference type="AlphaFoldDB" id="A0AAV5UTP0"/>